<feature type="region of interest" description="Disordered" evidence="1">
    <location>
        <begin position="252"/>
        <end position="301"/>
    </location>
</feature>
<feature type="region of interest" description="Disordered" evidence="1">
    <location>
        <begin position="153"/>
        <end position="196"/>
    </location>
</feature>
<dbReference type="AlphaFoldDB" id="A0AB40AQL6"/>
<accession>A0AB40AQL6</accession>
<gene>
    <name evidence="3" type="primary">LOC120252855</name>
</gene>
<proteinExistence type="predicted"/>
<dbReference type="RefSeq" id="XP_039116984.1">
    <property type="nucleotide sequence ID" value="XM_039261050.1"/>
</dbReference>
<keyword evidence="2" id="KW-1185">Reference proteome</keyword>
<feature type="compositionally biased region" description="Basic and acidic residues" evidence="1">
    <location>
        <begin position="327"/>
        <end position="337"/>
    </location>
</feature>
<feature type="compositionally biased region" description="Polar residues" evidence="1">
    <location>
        <begin position="351"/>
        <end position="364"/>
    </location>
</feature>
<evidence type="ECO:0000313" key="2">
    <source>
        <dbReference type="Proteomes" id="UP001515500"/>
    </source>
</evidence>
<reference evidence="3" key="1">
    <citation type="submission" date="2025-08" db="UniProtKB">
        <authorList>
            <consortium name="RefSeq"/>
        </authorList>
    </citation>
    <scope>IDENTIFICATION</scope>
</reference>
<feature type="region of interest" description="Disordered" evidence="1">
    <location>
        <begin position="313"/>
        <end position="388"/>
    </location>
</feature>
<dbReference type="PANTHER" id="PTHR37241:SF1">
    <property type="entry name" value="NEUROFILAMENT HEAVY PROTEIN"/>
    <property type="match status" value="1"/>
</dbReference>
<dbReference type="PANTHER" id="PTHR37241">
    <property type="entry name" value="NEUROFILAMENT HEAVY PROTEIN"/>
    <property type="match status" value="1"/>
</dbReference>
<protein>
    <submittedName>
        <fullName evidence="3">Uncharacterized protein LOC120252855</fullName>
    </submittedName>
</protein>
<feature type="compositionally biased region" description="Polar residues" evidence="1">
    <location>
        <begin position="183"/>
        <end position="196"/>
    </location>
</feature>
<feature type="compositionally biased region" description="Polar residues" evidence="1">
    <location>
        <begin position="262"/>
        <end position="274"/>
    </location>
</feature>
<evidence type="ECO:0000313" key="3">
    <source>
        <dbReference type="RefSeq" id="XP_039116984.1"/>
    </source>
</evidence>
<name>A0AB40AQL6_DIOCR</name>
<organism evidence="2 3">
    <name type="scientific">Dioscorea cayennensis subsp. rotundata</name>
    <name type="common">White Guinea yam</name>
    <name type="synonym">Dioscorea rotundata</name>
    <dbReference type="NCBI Taxonomy" id="55577"/>
    <lineage>
        <taxon>Eukaryota</taxon>
        <taxon>Viridiplantae</taxon>
        <taxon>Streptophyta</taxon>
        <taxon>Embryophyta</taxon>
        <taxon>Tracheophyta</taxon>
        <taxon>Spermatophyta</taxon>
        <taxon>Magnoliopsida</taxon>
        <taxon>Liliopsida</taxon>
        <taxon>Dioscoreales</taxon>
        <taxon>Dioscoreaceae</taxon>
        <taxon>Dioscorea</taxon>
    </lineage>
</organism>
<evidence type="ECO:0000256" key="1">
    <source>
        <dbReference type="SAM" id="MobiDB-lite"/>
    </source>
</evidence>
<sequence>MMEKLFPDLKRESMQAAMEDCDGNGGKEEDESDDTFYEEIEAPKFVDFTVSDDHRYRRDDPSWFCVRVGCDQMHEMVDPEALHKSFVLRVMAARSPNVKLRKVLYKQSTSSTPKCPKSAPPKPANERVVKFSRITSVHENTCIAKIKEHPISSLRSTPKKLDTNNTKPPTTPKVRQTPKKQKSQVLASKTTESSAAKNTPKFRICSSSKCATFDAKSCKQERTPLSVKKKKKNEEISKNVSVVSNVPLEYIDEDDDKENAPDNRNTSNMNLEKQQAQKEKSCKKIKPTNPKPFRLRTDERGILKEANLERKLQNSVKKNITPMTTKQGDEIQSEKQQKMVKLATPSKMSAKKNTNMKGKKQTTIPKEPNFQRIHLPKGCTKRQEQPVK</sequence>
<dbReference type="Proteomes" id="UP001515500">
    <property type="component" value="Chromosome 24"/>
</dbReference>
<dbReference type="GeneID" id="120252855"/>
<feature type="compositionally biased region" description="Polar residues" evidence="1">
    <location>
        <begin position="313"/>
        <end position="326"/>
    </location>
</feature>